<evidence type="ECO:0000256" key="1">
    <source>
        <dbReference type="ARBA" id="ARBA00022747"/>
    </source>
</evidence>
<dbReference type="GO" id="GO:0005524">
    <property type="term" value="F:ATP binding"/>
    <property type="evidence" value="ECO:0007669"/>
    <property type="project" value="InterPro"/>
</dbReference>
<dbReference type="SUPFAM" id="SSF52540">
    <property type="entry name" value="P-loop containing nucleoside triphosphate hydrolases"/>
    <property type="match status" value="2"/>
</dbReference>
<dbReference type="PROSITE" id="PS51194">
    <property type="entry name" value="HELICASE_CTER"/>
    <property type="match status" value="1"/>
</dbReference>
<dbReference type="InterPro" id="IPR029063">
    <property type="entry name" value="SAM-dependent_MTases_sf"/>
</dbReference>
<keyword evidence="4" id="KW-0489">Methyltransferase</keyword>
<dbReference type="SMART" id="SM00490">
    <property type="entry name" value="HELICc"/>
    <property type="match status" value="1"/>
</dbReference>
<dbReference type="Gene3D" id="3.40.50.300">
    <property type="entry name" value="P-loop containing nucleotide triphosphate hydrolases"/>
    <property type="match status" value="2"/>
</dbReference>
<reference evidence="5" key="1">
    <citation type="submission" date="2015-12" db="EMBL/GenBank/DDBJ databases">
        <title>Complete genome sequences of two moderately thermophilic Paenibacillus species.</title>
        <authorList>
            <person name="Butler R.III."/>
            <person name="Wang J."/>
            <person name="Stark B.C."/>
            <person name="Pombert J.-F."/>
        </authorList>
    </citation>
    <scope>NUCLEOTIDE SEQUENCE [LARGE SCALE GENOMIC DNA]</scope>
    <source>
        <strain evidence="5">32O-Y</strain>
    </source>
</reference>
<dbReference type="Pfam" id="PF00271">
    <property type="entry name" value="Helicase_C"/>
    <property type="match status" value="1"/>
</dbReference>
<dbReference type="PROSITE" id="PS51192">
    <property type="entry name" value="HELICASE_ATP_BIND_1"/>
    <property type="match status" value="1"/>
</dbReference>
<dbReference type="PATRIC" id="fig|162209.4.peg.2001"/>
<dbReference type="InterPro" id="IPR006935">
    <property type="entry name" value="Helicase/UvrB_N"/>
</dbReference>
<dbReference type="InterPro" id="IPR001650">
    <property type="entry name" value="Helicase_C-like"/>
</dbReference>
<dbReference type="Gene3D" id="3.40.50.150">
    <property type="entry name" value="Vaccinia Virus protein VP39"/>
    <property type="match status" value="1"/>
</dbReference>
<protein>
    <submittedName>
        <fullName evidence="4">N12 class N6 adenine-specific DNA methyltransferase</fullName>
    </submittedName>
</protein>
<evidence type="ECO:0000259" key="3">
    <source>
        <dbReference type="PROSITE" id="PS51194"/>
    </source>
</evidence>
<dbReference type="InterPro" id="IPR003356">
    <property type="entry name" value="DNA_methylase_A-5"/>
</dbReference>
<dbReference type="CDD" id="cd02440">
    <property type="entry name" value="AdoMet_MTases"/>
    <property type="match status" value="1"/>
</dbReference>
<dbReference type="STRING" id="162209.IJ22_18890"/>
<dbReference type="GO" id="GO:0009307">
    <property type="term" value="P:DNA restriction-modification system"/>
    <property type="evidence" value="ECO:0007669"/>
    <property type="project" value="UniProtKB-KW"/>
</dbReference>
<dbReference type="InterPro" id="IPR014001">
    <property type="entry name" value="Helicase_ATP-bd"/>
</dbReference>
<dbReference type="EMBL" id="CP013652">
    <property type="protein sequence ID" value="ALS22263.1"/>
    <property type="molecule type" value="Genomic_DNA"/>
</dbReference>
<evidence type="ECO:0000313" key="5">
    <source>
        <dbReference type="Proteomes" id="UP000061660"/>
    </source>
</evidence>
<dbReference type="PRINTS" id="PR00507">
    <property type="entry name" value="N12N6MTFRASE"/>
</dbReference>
<organism evidence="4 5">
    <name type="scientific">Paenibacillus naphthalenovorans</name>
    <dbReference type="NCBI Taxonomy" id="162209"/>
    <lineage>
        <taxon>Bacteria</taxon>
        <taxon>Bacillati</taxon>
        <taxon>Bacillota</taxon>
        <taxon>Bacilli</taxon>
        <taxon>Bacillales</taxon>
        <taxon>Paenibacillaceae</taxon>
        <taxon>Paenibacillus</taxon>
    </lineage>
</organism>
<dbReference type="SUPFAM" id="SSF53335">
    <property type="entry name" value="S-adenosyl-L-methionine-dependent methyltransferases"/>
    <property type="match status" value="1"/>
</dbReference>
<proteinExistence type="predicted"/>
<keyword evidence="5" id="KW-1185">Reference proteome</keyword>
<dbReference type="InterPro" id="IPR002052">
    <property type="entry name" value="DNA_methylase_N6_adenine_CS"/>
</dbReference>
<gene>
    <name evidence="4" type="ORF">IJ22_18890</name>
</gene>
<dbReference type="GO" id="GO:0032259">
    <property type="term" value="P:methylation"/>
    <property type="evidence" value="ECO:0007669"/>
    <property type="project" value="UniProtKB-KW"/>
</dbReference>
<dbReference type="RefSeq" id="WP_062408573.1">
    <property type="nucleotide sequence ID" value="NZ_CP013652.1"/>
</dbReference>
<evidence type="ECO:0000259" key="2">
    <source>
        <dbReference type="PROSITE" id="PS51192"/>
    </source>
</evidence>
<dbReference type="Pfam" id="PF02384">
    <property type="entry name" value="N6_Mtase"/>
    <property type="match status" value="1"/>
</dbReference>
<reference evidence="4 5" key="2">
    <citation type="journal article" date="2016" name="Genome Announc.">
        <title>Complete Genome Sequences of Two Interactive Moderate Thermophiles, Paenibacillus napthalenovorans 32O-Y and Paenibacillus sp. 32O-W.</title>
        <authorList>
            <person name="Butler R.R.III."/>
            <person name="Wang J."/>
            <person name="Stark B.C."/>
            <person name="Pombert J.F."/>
        </authorList>
    </citation>
    <scope>NUCLEOTIDE SEQUENCE [LARGE SCALE GENOMIC DNA]</scope>
    <source>
        <strain evidence="4 5">32O-Y</strain>
    </source>
</reference>
<dbReference type="GO" id="GO:0016787">
    <property type="term" value="F:hydrolase activity"/>
    <property type="evidence" value="ECO:0007669"/>
    <property type="project" value="InterPro"/>
</dbReference>
<dbReference type="Proteomes" id="UP000061660">
    <property type="component" value="Chromosome"/>
</dbReference>
<accession>A0A0U2VRY3</accession>
<dbReference type="InterPro" id="IPR027417">
    <property type="entry name" value="P-loop_NTPase"/>
</dbReference>
<dbReference type="GO" id="GO:0003677">
    <property type="term" value="F:DNA binding"/>
    <property type="evidence" value="ECO:0007669"/>
    <property type="project" value="InterPro"/>
</dbReference>
<feature type="domain" description="Helicase C-terminal" evidence="3">
    <location>
        <begin position="818"/>
        <end position="971"/>
    </location>
</feature>
<keyword evidence="1" id="KW-0680">Restriction system</keyword>
<dbReference type="PROSITE" id="PS00092">
    <property type="entry name" value="N6_MTASE"/>
    <property type="match status" value="1"/>
</dbReference>
<dbReference type="OrthoDB" id="9814572at2"/>
<dbReference type="PANTHER" id="PTHR10799">
    <property type="entry name" value="SNF2/RAD54 HELICASE FAMILY"/>
    <property type="match status" value="1"/>
</dbReference>
<dbReference type="GO" id="GO:0008170">
    <property type="term" value="F:N-methyltransferase activity"/>
    <property type="evidence" value="ECO:0007669"/>
    <property type="project" value="InterPro"/>
</dbReference>
<dbReference type="SMART" id="SM00487">
    <property type="entry name" value="DEXDc"/>
    <property type="match status" value="1"/>
</dbReference>
<dbReference type="KEGG" id="pnp:IJ22_18890"/>
<sequence length="1006" mass="117794">MYKISNTVIPQNKRKEINEKILYLIENNLTTKYNITAENVYNSYTGFGGLHGLNYYDYDSYHAFSEAKKEIELGAFFTPHDVSKFLVDCVKPSNHDLIADLTCGMGNFFNWLPNHSNVYGCEIDIRSYKVAKFLYPDINITADDIRNWATNVSFDLVLGNPPFNLKWNVGKEEYLSQLYYCLKAYDVLKPAGILALIVPVSFLVDDFTDSGMIKTINNRFNFIYQVELPSDVFKNVGVSSYRTKIMFFQKKSEHITVDKPYSSQLLITEIDQKSSDFIYNTYIKPVIEQKEKVKHKLFFESLHSNSDDLEFQAKVTKYLYDIKRNPNINKNYAKCIEYVNRYHTQTMPEGMKFDEWQKVRLTKEKVLSYLKRIIKNQHNSERDEIRLVKTNYGLRLKGYSQKDKIYLSKYTGVKEMSFTDMILSNSYPFDDQTYKKLYNRKVKKSCQQSESFKKIGNNPLITEWLENFRLYNNETNQTIQLKDFQKEDLGKILQKDKALLAWNVGLGKTEAGITWMKYMNQHKHIRNTFIVSSSISIKMTWTKRLDQYGIKYKKIESLSDVLNLKQGDTVLFSFNMLVKYQKHIKHYIRLQSRKIALILDESHRCIYPSTKTTKAVTSVFQRVPYKLLASGTPTKNNANELYPQFMILYGSSNNFICECPTIQQEDKKTGELKENENKYYMKPFPAYNQSLFSACFSPKKATVFGVEKANQDIYHSDKLIKLIEKTIIVRSMFEVLNKDMVEFVTHRINQNENEKEVYRQIMEEFHTMVRSYYGTTGNYRKDAMLRIIQQIQLLQKAVSIPHKLKEYNGYKEPNKYKKIKHIIKNADNQKVAIGTTFIDASTYYFHKLRDEFSDRKVFLILGETSFKKRTEIIEEFEATENGILVSTQMSLSESVNIPSCDVAICEGLQYNIANMMQYIGRFTRLNSKNKTTIHFITYTNTLEQNILALLMAKQRINEFVKQCEYKEDADIFDEFGISLDIFNSIITKEYDENGSVKLSWGRQNVI</sequence>
<keyword evidence="4" id="KW-0808">Transferase</keyword>
<dbReference type="AlphaFoldDB" id="A0A0U2VRY3"/>
<dbReference type="Pfam" id="PF04851">
    <property type="entry name" value="ResIII"/>
    <property type="match status" value="1"/>
</dbReference>
<feature type="domain" description="Helicase ATP-binding" evidence="2">
    <location>
        <begin position="489"/>
        <end position="651"/>
    </location>
</feature>
<evidence type="ECO:0000313" key="4">
    <source>
        <dbReference type="EMBL" id="ALS22263.1"/>
    </source>
</evidence>
<name>A0A0U2VRY3_9BACL</name>